<protein>
    <submittedName>
        <fullName evidence="1">Uncharacterized protein</fullName>
    </submittedName>
</protein>
<name>A0ABS8T2L9_DATST</name>
<proteinExistence type="predicted"/>
<evidence type="ECO:0000313" key="1">
    <source>
        <dbReference type="EMBL" id="MCD7465599.1"/>
    </source>
</evidence>
<keyword evidence="2" id="KW-1185">Reference proteome</keyword>
<gene>
    <name evidence="1" type="ORF">HAX54_001607</name>
</gene>
<sequence>MVNASPLVLNPVTLESIGTKLALTSNQGSGGDLKDEHAGHVKRKLAMQLRIDKKKPSGGKVWLRKGVPNLKPEVLVDIQSQEDLPTLNKDQTT</sequence>
<accession>A0ABS8T2L9</accession>
<comment type="caution">
    <text evidence="1">The sequence shown here is derived from an EMBL/GenBank/DDBJ whole genome shotgun (WGS) entry which is preliminary data.</text>
</comment>
<reference evidence="1 2" key="1">
    <citation type="journal article" date="2021" name="BMC Genomics">
        <title>Datura genome reveals duplications of psychoactive alkaloid biosynthetic genes and high mutation rate following tissue culture.</title>
        <authorList>
            <person name="Rajewski A."/>
            <person name="Carter-House D."/>
            <person name="Stajich J."/>
            <person name="Litt A."/>
        </authorList>
    </citation>
    <scope>NUCLEOTIDE SEQUENCE [LARGE SCALE GENOMIC DNA]</scope>
    <source>
        <strain evidence="1">AR-01</strain>
    </source>
</reference>
<organism evidence="1 2">
    <name type="scientific">Datura stramonium</name>
    <name type="common">Jimsonweed</name>
    <name type="synonym">Common thornapple</name>
    <dbReference type="NCBI Taxonomy" id="4076"/>
    <lineage>
        <taxon>Eukaryota</taxon>
        <taxon>Viridiplantae</taxon>
        <taxon>Streptophyta</taxon>
        <taxon>Embryophyta</taxon>
        <taxon>Tracheophyta</taxon>
        <taxon>Spermatophyta</taxon>
        <taxon>Magnoliopsida</taxon>
        <taxon>eudicotyledons</taxon>
        <taxon>Gunneridae</taxon>
        <taxon>Pentapetalae</taxon>
        <taxon>asterids</taxon>
        <taxon>lamiids</taxon>
        <taxon>Solanales</taxon>
        <taxon>Solanaceae</taxon>
        <taxon>Solanoideae</taxon>
        <taxon>Datureae</taxon>
        <taxon>Datura</taxon>
    </lineage>
</organism>
<dbReference type="EMBL" id="JACEIK010001063">
    <property type="protein sequence ID" value="MCD7465599.1"/>
    <property type="molecule type" value="Genomic_DNA"/>
</dbReference>
<evidence type="ECO:0000313" key="2">
    <source>
        <dbReference type="Proteomes" id="UP000823775"/>
    </source>
</evidence>
<dbReference type="Proteomes" id="UP000823775">
    <property type="component" value="Unassembled WGS sequence"/>
</dbReference>